<gene>
    <name evidence="12" type="primary">tig</name>
    <name evidence="16" type="ORF">HMPREF1090_01788</name>
</gene>
<evidence type="ECO:0000256" key="3">
    <source>
        <dbReference type="ARBA" id="ARBA00013194"/>
    </source>
</evidence>
<dbReference type="Gene3D" id="3.30.70.1050">
    <property type="entry name" value="Trigger factor ribosome-binding domain"/>
    <property type="match status" value="1"/>
</dbReference>
<dbReference type="InterPro" id="IPR037041">
    <property type="entry name" value="Trigger_fac_C_sf"/>
</dbReference>
<feature type="domain" description="PPIase FKBP-type" evidence="15">
    <location>
        <begin position="163"/>
        <end position="248"/>
    </location>
</feature>
<dbReference type="SUPFAM" id="SSF102735">
    <property type="entry name" value="Trigger factor ribosome-binding domain"/>
    <property type="match status" value="1"/>
</dbReference>
<keyword evidence="8 12" id="KW-0413">Isomerase</keyword>
<comment type="subcellular location">
    <subcellularLocation>
        <location evidence="12">Cytoplasm</location>
    </subcellularLocation>
    <text evidence="12">About half TF is bound to the ribosome near the polypeptide exit tunnel while the other half is free in the cytoplasm.</text>
</comment>
<organism evidence="16 17">
    <name type="scientific">[Clostridium] clostridioforme 90A8</name>
    <dbReference type="NCBI Taxonomy" id="999408"/>
    <lineage>
        <taxon>Bacteria</taxon>
        <taxon>Bacillati</taxon>
        <taxon>Bacillota</taxon>
        <taxon>Clostridia</taxon>
        <taxon>Lachnospirales</taxon>
        <taxon>Lachnospiraceae</taxon>
        <taxon>Enterocloster</taxon>
    </lineage>
</organism>
<evidence type="ECO:0000256" key="2">
    <source>
        <dbReference type="ARBA" id="ARBA00005464"/>
    </source>
</evidence>
<dbReference type="GO" id="GO:0015031">
    <property type="term" value="P:protein transport"/>
    <property type="evidence" value="ECO:0007669"/>
    <property type="project" value="UniProtKB-UniRule"/>
</dbReference>
<evidence type="ECO:0000256" key="13">
    <source>
        <dbReference type="PROSITE-ProRule" id="PRU00277"/>
    </source>
</evidence>
<evidence type="ECO:0000256" key="5">
    <source>
        <dbReference type="ARBA" id="ARBA00022618"/>
    </source>
</evidence>
<accession>A0A0E2HCQ8</accession>
<proteinExistence type="inferred from homology"/>
<evidence type="ECO:0000256" key="6">
    <source>
        <dbReference type="ARBA" id="ARBA00023110"/>
    </source>
</evidence>
<dbReference type="InterPro" id="IPR008881">
    <property type="entry name" value="Trigger_fac_ribosome-bd_bac"/>
</dbReference>
<dbReference type="PIRSF" id="PIRSF003095">
    <property type="entry name" value="Trigger_factor"/>
    <property type="match status" value="1"/>
</dbReference>
<evidence type="ECO:0000256" key="8">
    <source>
        <dbReference type="ARBA" id="ARBA00023235"/>
    </source>
</evidence>
<dbReference type="InterPro" id="IPR036611">
    <property type="entry name" value="Trigger_fac_ribosome-bd_sf"/>
</dbReference>
<evidence type="ECO:0000259" key="15">
    <source>
        <dbReference type="PROSITE" id="PS50059"/>
    </source>
</evidence>
<dbReference type="Pfam" id="PF05697">
    <property type="entry name" value="Trigger_N"/>
    <property type="match status" value="1"/>
</dbReference>
<dbReference type="InterPro" id="IPR046357">
    <property type="entry name" value="PPIase_dom_sf"/>
</dbReference>
<dbReference type="Pfam" id="PF05698">
    <property type="entry name" value="Trigger_C"/>
    <property type="match status" value="1"/>
</dbReference>
<keyword evidence="7 12" id="KW-0143">Chaperone</keyword>
<dbReference type="NCBIfam" id="TIGR00115">
    <property type="entry name" value="tig"/>
    <property type="match status" value="1"/>
</dbReference>
<dbReference type="GO" id="GO:0043335">
    <property type="term" value="P:protein unfolding"/>
    <property type="evidence" value="ECO:0007669"/>
    <property type="project" value="TreeGrafter"/>
</dbReference>
<dbReference type="EC" id="5.2.1.8" evidence="3 12"/>
<dbReference type="GO" id="GO:0044183">
    <property type="term" value="F:protein folding chaperone"/>
    <property type="evidence" value="ECO:0007669"/>
    <property type="project" value="TreeGrafter"/>
</dbReference>
<keyword evidence="5 12" id="KW-0132">Cell division</keyword>
<dbReference type="PROSITE" id="PS50059">
    <property type="entry name" value="FKBP_PPIASE"/>
    <property type="match status" value="1"/>
</dbReference>
<name>A0A0E2HCQ8_9FIRM</name>
<evidence type="ECO:0000256" key="9">
    <source>
        <dbReference type="ARBA" id="ARBA00023306"/>
    </source>
</evidence>
<dbReference type="EMBL" id="AGYR01000014">
    <property type="protein sequence ID" value="ENZ17488.1"/>
    <property type="molecule type" value="Genomic_DNA"/>
</dbReference>
<protein>
    <recommendedName>
        <fullName evidence="4 12">Trigger factor</fullName>
        <shortName evidence="12">TF</shortName>
        <ecNumber evidence="3 12">5.2.1.8</ecNumber>
    </recommendedName>
    <alternativeName>
        <fullName evidence="11 12">PPIase</fullName>
    </alternativeName>
</protein>
<dbReference type="Pfam" id="PF00254">
    <property type="entry name" value="FKBP_C"/>
    <property type="match status" value="1"/>
</dbReference>
<keyword evidence="12" id="KW-0963">Cytoplasm</keyword>
<comment type="function">
    <text evidence="10 12">Involved in protein export. Acts as a chaperone by maintaining the newly synthesized protein in an open conformation. Functions as a peptidyl-prolyl cis-trans isomerase.</text>
</comment>
<dbReference type="AlphaFoldDB" id="A0A0E2HCQ8"/>
<dbReference type="HAMAP" id="MF_00303">
    <property type="entry name" value="Trigger_factor_Tig"/>
    <property type="match status" value="1"/>
</dbReference>
<dbReference type="PATRIC" id="fig|999408.3.peg.1927"/>
<keyword evidence="9 12" id="KW-0131">Cell cycle</keyword>
<sequence length="428" mass="48177">MSVQVEKLEKNMAKLTIELSAEQFEDAMKKAFNKSKNKFNIPGFRKGKAPRTMIEKMYGEGIFYEDAADEAINATCMEAMNESGLEIVSRPEVAVDQIGKDKPFIYTATVAVRPEVTLGEYKGIEVEKVDAAVKPEDVEAELKKVQEQNARLLTVEDRPVADGDQTVIDFEGFVDGKTFDGGKAADYPLTIGSHSFIDTFEEQLVGKNIGEECEINVTFPEEYHAAELAGKPATFKVTVKEIKVKELPELDDEFAGEVSEFDTLDEYKKDIEAKILERKQKEAASENENRVVDKVVAGASMEIPDRMVEGQIDNMVQDTARRMESQGLSMDLYMKYTGMTMEQMREQMKPQALKRIQTRLVLEEVVKAENLQVSDERLDEEIAKMAAAYQMEADKLKGYMSDRDKDQMKEDIAVQEAVDFLVAEAKLV</sequence>
<evidence type="ECO:0000256" key="10">
    <source>
        <dbReference type="ARBA" id="ARBA00024849"/>
    </source>
</evidence>
<dbReference type="GO" id="GO:0051083">
    <property type="term" value="P:'de novo' cotranslational protein folding"/>
    <property type="evidence" value="ECO:0007669"/>
    <property type="project" value="TreeGrafter"/>
</dbReference>
<evidence type="ECO:0000256" key="11">
    <source>
        <dbReference type="ARBA" id="ARBA00029986"/>
    </source>
</evidence>
<dbReference type="GO" id="GO:0043022">
    <property type="term" value="F:ribosome binding"/>
    <property type="evidence" value="ECO:0007669"/>
    <property type="project" value="TreeGrafter"/>
</dbReference>
<dbReference type="FunFam" id="3.10.50.40:FF:000001">
    <property type="entry name" value="Trigger factor"/>
    <property type="match status" value="1"/>
</dbReference>
<evidence type="ECO:0000256" key="4">
    <source>
        <dbReference type="ARBA" id="ARBA00016902"/>
    </source>
</evidence>
<comment type="domain">
    <text evidence="12">Consists of 3 domains; the N-terminus binds the ribosome, the middle domain has PPIase activity, while the C-terminus has intrinsic chaperone activity on its own.</text>
</comment>
<comment type="catalytic activity">
    <reaction evidence="1 12 13">
        <text>[protein]-peptidylproline (omega=180) = [protein]-peptidylproline (omega=0)</text>
        <dbReference type="Rhea" id="RHEA:16237"/>
        <dbReference type="Rhea" id="RHEA-COMP:10747"/>
        <dbReference type="Rhea" id="RHEA-COMP:10748"/>
        <dbReference type="ChEBI" id="CHEBI:83833"/>
        <dbReference type="ChEBI" id="CHEBI:83834"/>
        <dbReference type="EC" id="5.2.1.8"/>
    </reaction>
</comment>
<dbReference type="Proteomes" id="UP000013085">
    <property type="component" value="Unassembled WGS sequence"/>
</dbReference>
<reference evidence="16 17" key="1">
    <citation type="submission" date="2013-01" db="EMBL/GenBank/DDBJ databases">
        <title>The Genome Sequence of Clostridium clostridioforme 90A8.</title>
        <authorList>
            <consortium name="The Broad Institute Genome Sequencing Platform"/>
            <person name="Earl A."/>
            <person name="Ward D."/>
            <person name="Feldgarden M."/>
            <person name="Gevers D."/>
            <person name="Courvalin P."/>
            <person name="Lambert T."/>
            <person name="Walker B."/>
            <person name="Young S.K."/>
            <person name="Zeng Q."/>
            <person name="Gargeya S."/>
            <person name="Fitzgerald M."/>
            <person name="Haas B."/>
            <person name="Abouelleil A."/>
            <person name="Alvarado L."/>
            <person name="Arachchi H.M."/>
            <person name="Berlin A.M."/>
            <person name="Chapman S.B."/>
            <person name="Dewar J."/>
            <person name="Goldberg J."/>
            <person name="Griggs A."/>
            <person name="Gujja S."/>
            <person name="Hansen M."/>
            <person name="Howarth C."/>
            <person name="Imamovic A."/>
            <person name="Larimer J."/>
            <person name="McCowan C."/>
            <person name="Murphy C."/>
            <person name="Neiman D."/>
            <person name="Pearson M."/>
            <person name="Priest M."/>
            <person name="Roberts A."/>
            <person name="Saif S."/>
            <person name="Shea T."/>
            <person name="Sisk P."/>
            <person name="Sykes S."/>
            <person name="Wortman J."/>
            <person name="Nusbaum C."/>
            <person name="Birren B."/>
        </authorList>
    </citation>
    <scope>NUCLEOTIDE SEQUENCE [LARGE SCALE GENOMIC DNA]</scope>
    <source>
        <strain evidence="16 17">90A8</strain>
    </source>
</reference>
<evidence type="ECO:0000256" key="7">
    <source>
        <dbReference type="ARBA" id="ARBA00023186"/>
    </source>
</evidence>
<dbReference type="GO" id="GO:0005737">
    <property type="term" value="C:cytoplasm"/>
    <property type="evidence" value="ECO:0007669"/>
    <property type="project" value="UniProtKB-SubCell"/>
</dbReference>
<dbReference type="HOGENOM" id="CLU_033058_3_2_9"/>
<dbReference type="GO" id="GO:0003755">
    <property type="term" value="F:peptidyl-prolyl cis-trans isomerase activity"/>
    <property type="evidence" value="ECO:0007669"/>
    <property type="project" value="UniProtKB-UniRule"/>
</dbReference>
<dbReference type="GO" id="GO:0051301">
    <property type="term" value="P:cell division"/>
    <property type="evidence" value="ECO:0007669"/>
    <property type="project" value="UniProtKB-KW"/>
</dbReference>
<evidence type="ECO:0000256" key="12">
    <source>
        <dbReference type="HAMAP-Rule" id="MF_00303"/>
    </source>
</evidence>
<dbReference type="InterPro" id="IPR001179">
    <property type="entry name" value="PPIase_FKBP_dom"/>
</dbReference>
<dbReference type="InterPro" id="IPR027304">
    <property type="entry name" value="Trigger_fact/SurA_dom_sf"/>
</dbReference>
<dbReference type="InterPro" id="IPR008880">
    <property type="entry name" value="Trigger_fac_C"/>
</dbReference>
<evidence type="ECO:0000313" key="17">
    <source>
        <dbReference type="Proteomes" id="UP000013085"/>
    </source>
</evidence>
<comment type="caution">
    <text evidence="16">The sequence shown here is derived from an EMBL/GenBank/DDBJ whole genome shotgun (WGS) entry which is preliminary data.</text>
</comment>
<keyword evidence="6 12" id="KW-0697">Rotamase</keyword>
<dbReference type="PANTHER" id="PTHR30560:SF3">
    <property type="entry name" value="TRIGGER FACTOR-LIKE PROTEIN TIG, CHLOROPLASTIC"/>
    <property type="match status" value="1"/>
</dbReference>
<dbReference type="SUPFAM" id="SSF109998">
    <property type="entry name" value="Triger factor/SurA peptide-binding domain-like"/>
    <property type="match status" value="1"/>
</dbReference>
<evidence type="ECO:0000313" key="16">
    <source>
        <dbReference type="EMBL" id="ENZ17488.1"/>
    </source>
</evidence>
<evidence type="ECO:0000256" key="14">
    <source>
        <dbReference type="RuleBase" id="RU003914"/>
    </source>
</evidence>
<dbReference type="Gene3D" id="3.10.50.40">
    <property type="match status" value="1"/>
</dbReference>
<evidence type="ECO:0000256" key="1">
    <source>
        <dbReference type="ARBA" id="ARBA00000971"/>
    </source>
</evidence>
<dbReference type="Gene3D" id="1.10.3120.10">
    <property type="entry name" value="Trigger factor, C-terminal domain"/>
    <property type="match status" value="1"/>
</dbReference>
<dbReference type="PANTHER" id="PTHR30560">
    <property type="entry name" value="TRIGGER FACTOR CHAPERONE AND PEPTIDYL-PROLYL CIS/TRANS ISOMERASE"/>
    <property type="match status" value="1"/>
</dbReference>
<comment type="similarity">
    <text evidence="2 12 14">Belongs to the FKBP-type PPIase family. Tig subfamily.</text>
</comment>
<dbReference type="SUPFAM" id="SSF54534">
    <property type="entry name" value="FKBP-like"/>
    <property type="match status" value="1"/>
</dbReference>
<dbReference type="InterPro" id="IPR005215">
    <property type="entry name" value="Trig_fac"/>
</dbReference>
<dbReference type="RefSeq" id="WP_002595547.1">
    <property type="nucleotide sequence ID" value="NZ_KB851018.1"/>
</dbReference>